<evidence type="ECO:0000256" key="2">
    <source>
        <dbReference type="ARBA" id="ARBA00022443"/>
    </source>
</evidence>
<dbReference type="GO" id="GO:0003779">
    <property type="term" value="F:actin binding"/>
    <property type="evidence" value="ECO:0007669"/>
    <property type="project" value="TreeGrafter"/>
</dbReference>
<gene>
    <name evidence="6" type="ORF">OXX778_LOCUS4997</name>
</gene>
<evidence type="ECO:0000256" key="4">
    <source>
        <dbReference type="SAM" id="MobiDB-lite"/>
    </source>
</evidence>
<protein>
    <recommendedName>
        <fullName evidence="5">SH3 domain-containing protein</fullName>
    </recommendedName>
</protein>
<name>A0A813QRT0_9BILA</name>
<dbReference type="OrthoDB" id="4680325at2759"/>
<dbReference type="GO" id="GO:0007266">
    <property type="term" value="P:Rho protein signal transduction"/>
    <property type="evidence" value="ECO:0007669"/>
    <property type="project" value="TreeGrafter"/>
</dbReference>
<evidence type="ECO:0000313" key="7">
    <source>
        <dbReference type="Proteomes" id="UP000663879"/>
    </source>
</evidence>
<dbReference type="Gene3D" id="2.30.29.30">
    <property type="entry name" value="Pleckstrin-homology domain (PH domain)/Phosphotyrosine-binding domain (PTB)"/>
    <property type="match status" value="1"/>
</dbReference>
<sequence length="578" mass="66437">MSLKHSNPESNYVQRGRFYGPVYDVDHLATFEVGPKNGLLTAEDGMRKLRIMEKSQGVWTMSCQILIDTKYIVLYDKKTREELDLFPIDLISEPTSVSIEDKTDPFNNVLLFTVLEDLKKNKSINSEMHPTEMHLFQCKKENSTEVVDEIYKAIDTLAFNQNAKINKSHESTTDSMRKYQQSLDDNNNNTQMNSHPKIKPNVDHDLKLLNSCFDYIEQFVTLLQNSSEQYKELEKKKKIRKSKQKHSGDGLLEKRAQLPQPAQFTDVFQKIKFSFNLLAKLKTHIHDPNAPELVHFLFTPLALIVNAAKDEAYRDVSKKIWQPLLTKDAKDLLMNCLSSKEQDLWMSLGECWVVTKEEIKLQPHAYPNSEINQIYRPVFSDGSSPDFVDAKTEIGRLAYETAAQAQANNQRYQQSQIVQPQNAQKPIFQQAPQIQRTRNYINEDDTPHSANSVIKPNQNRVNFSHPGGPTNNPVVALHSAQAVQQPASANSLHNSMKTSQIRNYEEMKKWAIDLKLRGAKVYEVKSERQANNEKELSVKGGELVEVLDDKRNWWRLRNFYGLVGHAPVTILRPFEFSD</sequence>
<feature type="compositionally biased region" description="Basic and acidic residues" evidence="4">
    <location>
        <begin position="246"/>
        <end position="255"/>
    </location>
</feature>
<dbReference type="Gene3D" id="2.30.30.40">
    <property type="entry name" value="SH3 Domains"/>
    <property type="match status" value="1"/>
</dbReference>
<dbReference type="PANTHER" id="PTHR12287">
    <property type="entry name" value="EPIDERMAL GROWTH FACTOR RECEPTOR KINASE SUBSTRATE EPS8-RELATED PROTEIN"/>
    <property type="match status" value="1"/>
</dbReference>
<dbReference type="PROSITE" id="PS50002">
    <property type="entry name" value="SH3"/>
    <property type="match status" value="1"/>
</dbReference>
<dbReference type="InterPro" id="IPR011993">
    <property type="entry name" value="PH-like_dom_sf"/>
</dbReference>
<dbReference type="GO" id="GO:0005886">
    <property type="term" value="C:plasma membrane"/>
    <property type="evidence" value="ECO:0007669"/>
    <property type="project" value="TreeGrafter"/>
</dbReference>
<dbReference type="InterPro" id="IPR039801">
    <property type="entry name" value="EPS8-like"/>
</dbReference>
<dbReference type="SMART" id="SM00326">
    <property type="entry name" value="SH3"/>
    <property type="match status" value="1"/>
</dbReference>
<feature type="region of interest" description="Disordered" evidence="4">
    <location>
        <begin position="234"/>
        <end position="255"/>
    </location>
</feature>
<dbReference type="EMBL" id="CAJNOC010000522">
    <property type="protein sequence ID" value="CAF0771921.1"/>
    <property type="molecule type" value="Genomic_DNA"/>
</dbReference>
<feature type="domain" description="SH3" evidence="5">
    <location>
        <begin position="517"/>
        <end position="576"/>
    </location>
</feature>
<dbReference type="AlphaFoldDB" id="A0A813QRT0"/>
<dbReference type="InterPro" id="IPR055093">
    <property type="entry name" value="EPS8_2nd"/>
</dbReference>
<dbReference type="InterPro" id="IPR013625">
    <property type="entry name" value="PTB"/>
</dbReference>
<dbReference type="SUPFAM" id="SSF50044">
    <property type="entry name" value="SH3-domain"/>
    <property type="match status" value="1"/>
</dbReference>
<dbReference type="Pfam" id="PF08416">
    <property type="entry name" value="PTB"/>
    <property type="match status" value="1"/>
</dbReference>
<dbReference type="Pfam" id="PF22975">
    <property type="entry name" value="EPS8_2nd"/>
    <property type="match status" value="1"/>
</dbReference>
<dbReference type="InterPro" id="IPR001452">
    <property type="entry name" value="SH3_domain"/>
</dbReference>
<dbReference type="SUPFAM" id="SSF50729">
    <property type="entry name" value="PH domain-like"/>
    <property type="match status" value="1"/>
</dbReference>
<dbReference type="Proteomes" id="UP000663879">
    <property type="component" value="Unassembled WGS sequence"/>
</dbReference>
<comment type="similarity">
    <text evidence="1">Belongs to the EPS8 family.</text>
</comment>
<evidence type="ECO:0000256" key="1">
    <source>
        <dbReference type="ARBA" id="ARBA00006197"/>
    </source>
</evidence>
<keyword evidence="2 3" id="KW-0728">SH3 domain</keyword>
<dbReference type="InterPro" id="IPR036028">
    <property type="entry name" value="SH3-like_dom_sf"/>
</dbReference>
<keyword evidence="7" id="KW-1185">Reference proteome</keyword>
<evidence type="ECO:0000256" key="3">
    <source>
        <dbReference type="PROSITE-ProRule" id="PRU00192"/>
    </source>
</evidence>
<accession>A0A813QRT0</accession>
<comment type="caution">
    <text evidence="6">The sequence shown here is derived from an EMBL/GenBank/DDBJ whole genome shotgun (WGS) entry which is preliminary data.</text>
</comment>
<proteinExistence type="inferred from homology"/>
<feature type="compositionally biased region" description="Basic residues" evidence="4">
    <location>
        <begin position="236"/>
        <end position="245"/>
    </location>
</feature>
<reference evidence="6" key="1">
    <citation type="submission" date="2021-02" db="EMBL/GenBank/DDBJ databases">
        <authorList>
            <person name="Nowell W R."/>
        </authorList>
    </citation>
    <scope>NUCLEOTIDE SEQUENCE</scope>
    <source>
        <strain evidence="6">Ploen Becks lab</strain>
    </source>
</reference>
<dbReference type="PANTHER" id="PTHR12287:SF23">
    <property type="entry name" value="AROUSER, ISOFORM A-RELATED"/>
    <property type="match status" value="1"/>
</dbReference>
<evidence type="ECO:0000313" key="6">
    <source>
        <dbReference type="EMBL" id="CAF0771921.1"/>
    </source>
</evidence>
<organism evidence="6 7">
    <name type="scientific">Brachionus calyciflorus</name>
    <dbReference type="NCBI Taxonomy" id="104777"/>
    <lineage>
        <taxon>Eukaryota</taxon>
        <taxon>Metazoa</taxon>
        <taxon>Spiralia</taxon>
        <taxon>Gnathifera</taxon>
        <taxon>Rotifera</taxon>
        <taxon>Eurotatoria</taxon>
        <taxon>Monogononta</taxon>
        <taxon>Pseudotrocha</taxon>
        <taxon>Ploima</taxon>
        <taxon>Brachionidae</taxon>
        <taxon>Brachionus</taxon>
    </lineage>
</organism>
<dbReference type="GO" id="GO:0035023">
    <property type="term" value="P:regulation of Rho protein signal transduction"/>
    <property type="evidence" value="ECO:0007669"/>
    <property type="project" value="TreeGrafter"/>
</dbReference>
<evidence type="ECO:0000259" key="5">
    <source>
        <dbReference type="PROSITE" id="PS50002"/>
    </source>
</evidence>